<dbReference type="Proteomes" id="UP001233999">
    <property type="component" value="Unassembled WGS sequence"/>
</dbReference>
<comment type="caution">
    <text evidence="2">The sequence shown here is derived from an EMBL/GenBank/DDBJ whole genome shotgun (WGS) entry which is preliminary data.</text>
</comment>
<feature type="transmembrane region" description="Helical" evidence="1">
    <location>
        <begin position="47"/>
        <end position="67"/>
    </location>
</feature>
<proteinExistence type="predicted"/>
<protein>
    <submittedName>
        <fullName evidence="2">Uncharacterized protein</fullName>
    </submittedName>
</protein>
<reference evidence="2" key="1">
    <citation type="journal article" date="2023" name="IScience">
        <title>Live-bearing cockroach genome reveals convergent evolutionary mechanisms linked to viviparity in insects and beyond.</title>
        <authorList>
            <person name="Fouks B."/>
            <person name="Harrison M.C."/>
            <person name="Mikhailova A.A."/>
            <person name="Marchal E."/>
            <person name="English S."/>
            <person name="Carruthers M."/>
            <person name="Jennings E.C."/>
            <person name="Chiamaka E.L."/>
            <person name="Frigard R.A."/>
            <person name="Pippel M."/>
            <person name="Attardo G.M."/>
            <person name="Benoit J.B."/>
            <person name="Bornberg-Bauer E."/>
            <person name="Tobe S.S."/>
        </authorList>
    </citation>
    <scope>NUCLEOTIDE SEQUENCE</scope>
    <source>
        <strain evidence="2">Stay&amp;Tobe</strain>
    </source>
</reference>
<keyword evidence="3" id="KW-1185">Reference proteome</keyword>
<keyword evidence="1" id="KW-0812">Transmembrane</keyword>
<evidence type="ECO:0000313" key="3">
    <source>
        <dbReference type="Proteomes" id="UP001233999"/>
    </source>
</evidence>
<evidence type="ECO:0000313" key="2">
    <source>
        <dbReference type="EMBL" id="KAJ9589392.1"/>
    </source>
</evidence>
<sequence>LQLPFLISRGALSSFIRSFCLLSSALVLFFITVSLQQDSSPLYITTLINFIEMPLFPGSSYFFFWFVEHEVVHIQNLNLKRGTFSRSLNYEDDLYQMQCMTMILIA</sequence>
<accession>A0AAD8EH55</accession>
<gene>
    <name evidence="2" type="ORF">L9F63_017401</name>
</gene>
<evidence type="ECO:0000256" key="1">
    <source>
        <dbReference type="SAM" id="Phobius"/>
    </source>
</evidence>
<feature type="non-terminal residue" evidence="2">
    <location>
        <position position="106"/>
    </location>
</feature>
<feature type="transmembrane region" description="Helical" evidence="1">
    <location>
        <begin position="15"/>
        <end position="35"/>
    </location>
</feature>
<keyword evidence="1" id="KW-0472">Membrane</keyword>
<name>A0AAD8EH55_DIPPU</name>
<reference evidence="2" key="2">
    <citation type="submission" date="2023-05" db="EMBL/GenBank/DDBJ databases">
        <authorList>
            <person name="Fouks B."/>
        </authorList>
    </citation>
    <scope>NUCLEOTIDE SEQUENCE</scope>
    <source>
        <strain evidence="2">Stay&amp;Tobe</strain>
        <tissue evidence="2">Testes</tissue>
    </source>
</reference>
<dbReference type="AlphaFoldDB" id="A0AAD8EH55"/>
<feature type="non-terminal residue" evidence="2">
    <location>
        <position position="1"/>
    </location>
</feature>
<organism evidence="2 3">
    <name type="scientific">Diploptera punctata</name>
    <name type="common">Pacific beetle cockroach</name>
    <dbReference type="NCBI Taxonomy" id="6984"/>
    <lineage>
        <taxon>Eukaryota</taxon>
        <taxon>Metazoa</taxon>
        <taxon>Ecdysozoa</taxon>
        <taxon>Arthropoda</taxon>
        <taxon>Hexapoda</taxon>
        <taxon>Insecta</taxon>
        <taxon>Pterygota</taxon>
        <taxon>Neoptera</taxon>
        <taxon>Polyneoptera</taxon>
        <taxon>Dictyoptera</taxon>
        <taxon>Blattodea</taxon>
        <taxon>Blaberoidea</taxon>
        <taxon>Blaberidae</taxon>
        <taxon>Diplopterinae</taxon>
        <taxon>Diploptera</taxon>
    </lineage>
</organism>
<keyword evidence="1" id="KW-1133">Transmembrane helix</keyword>
<dbReference type="EMBL" id="JASPKZ010004944">
    <property type="protein sequence ID" value="KAJ9589392.1"/>
    <property type="molecule type" value="Genomic_DNA"/>
</dbReference>